<gene>
    <name evidence="1" type="ORF">ACFQY0_05415</name>
</gene>
<protein>
    <recommendedName>
        <fullName evidence="3">Glycosyltransferase subfamily 4-like N-terminal domain-containing protein</fullName>
    </recommendedName>
</protein>
<proteinExistence type="predicted"/>
<dbReference type="Gene3D" id="3.40.50.2000">
    <property type="entry name" value="Glycogen Phosphorylase B"/>
    <property type="match status" value="2"/>
</dbReference>
<accession>A0ABW2L537</accession>
<dbReference type="RefSeq" id="WP_379710021.1">
    <property type="nucleotide sequence ID" value="NZ_JBHTBS010000002.1"/>
</dbReference>
<reference evidence="2" key="1">
    <citation type="journal article" date="2019" name="Int. J. Syst. Evol. Microbiol.">
        <title>The Global Catalogue of Microorganisms (GCM) 10K type strain sequencing project: providing services to taxonomists for standard genome sequencing and annotation.</title>
        <authorList>
            <consortium name="The Broad Institute Genomics Platform"/>
            <consortium name="The Broad Institute Genome Sequencing Center for Infectious Disease"/>
            <person name="Wu L."/>
            <person name="Ma J."/>
        </authorList>
    </citation>
    <scope>NUCLEOTIDE SEQUENCE [LARGE SCALE GENOMIC DNA]</scope>
    <source>
        <strain evidence="2">CGMCC 4.1467</strain>
    </source>
</reference>
<dbReference type="Proteomes" id="UP001596472">
    <property type="component" value="Unassembled WGS sequence"/>
</dbReference>
<keyword evidence="2" id="KW-1185">Reference proteome</keyword>
<evidence type="ECO:0000313" key="2">
    <source>
        <dbReference type="Proteomes" id="UP001596472"/>
    </source>
</evidence>
<name>A0ABW2L537_9BACT</name>
<dbReference type="EMBL" id="JBHTBS010000002">
    <property type="protein sequence ID" value="MFC7336605.1"/>
    <property type="molecule type" value="Genomic_DNA"/>
</dbReference>
<sequence>MNHPPVAIVHYHLRRGGVTRVIETASACLTKAGIPHVILCGSPPDKKGKLPIKVVEDLGYDDERSGNTSGIKIVHALRAAVRESFGSGKVIWHLHNHSIGKNRALPDAAGILAESGDAMILQYHDFAEDGRPGAYPKLADSESLYPFAPQIIHTFINSRDRQFLINAGLPASHGFLHPNAITPPAKVKVLPRRPDHPLVLYPVRGIRRKNLGELFLLAALAPKGTRFAVSLKPDNKRWIPVHDEWTAFASDTELPVMLDAVGRVSPAPGAPKTFASWVRHATHFISTAVAEGFGLGFLEPATIGKPLFGRNLPMVTDDFAAEGIHPGRLYDRLLVPESWVGLETLRQSLIRSMRATLESYGHPMSNQHLESSFVAMRHHGYLDFGNLPEDLQRQVIHRLLVGNEDDQILAQSGDSTQCLVEWLAESLAITQPGVRSDQLGPYSTKAYAERLKELYARASGATPETPGHLLKHKVLGEFLKPGSFHFLRT</sequence>
<organism evidence="1 2">
    <name type="scientific">Haloferula chungangensis</name>
    <dbReference type="NCBI Taxonomy" id="1048331"/>
    <lineage>
        <taxon>Bacteria</taxon>
        <taxon>Pseudomonadati</taxon>
        <taxon>Verrucomicrobiota</taxon>
        <taxon>Verrucomicrobiia</taxon>
        <taxon>Verrucomicrobiales</taxon>
        <taxon>Verrucomicrobiaceae</taxon>
        <taxon>Haloferula</taxon>
    </lineage>
</organism>
<evidence type="ECO:0008006" key="3">
    <source>
        <dbReference type="Google" id="ProtNLM"/>
    </source>
</evidence>
<evidence type="ECO:0000313" key="1">
    <source>
        <dbReference type="EMBL" id="MFC7336605.1"/>
    </source>
</evidence>
<dbReference type="SUPFAM" id="SSF53756">
    <property type="entry name" value="UDP-Glycosyltransferase/glycogen phosphorylase"/>
    <property type="match status" value="1"/>
</dbReference>
<comment type="caution">
    <text evidence="1">The sequence shown here is derived from an EMBL/GenBank/DDBJ whole genome shotgun (WGS) entry which is preliminary data.</text>
</comment>